<reference evidence="1 2" key="1">
    <citation type="submission" date="2016-02" db="EMBL/GenBank/DDBJ databases">
        <title>Genome sequence of Halalkalicoccus paucihalophilus DSM 24557.</title>
        <authorList>
            <person name="Poehlein A."/>
            <person name="Daniel R."/>
        </authorList>
    </citation>
    <scope>NUCLEOTIDE SEQUENCE [LARGE SCALE GENOMIC DNA]</scope>
    <source>
        <strain evidence="1 2">DSM 24557</strain>
    </source>
</reference>
<keyword evidence="2" id="KW-1185">Reference proteome</keyword>
<accession>A0A151AJY8</accession>
<comment type="caution">
    <text evidence="1">The sequence shown here is derived from an EMBL/GenBank/DDBJ whole genome shotgun (WGS) entry which is preliminary data.</text>
</comment>
<dbReference type="PATRIC" id="fig|1008153.3.peg.587"/>
<dbReference type="EMBL" id="LTAZ01000001">
    <property type="protein sequence ID" value="KYH27912.1"/>
    <property type="molecule type" value="Genomic_DNA"/>
</dbReference>
<name>A0A151AJY8_9EURY</name>
<protein>
    <submittedName>
        <fullName evidence="1">Uncharacterized protein</fullName>
    </submittedName>
</protein>
<dbReference type="Proteomes" id="UP000075321">
    <property type="component" value="Unassembled WGS sequence"/>
</dbReference>
<dbReference type="AlphaFoldDB" id="A0A151AJY8"/>
<evidence type="ECO:0000313" key="1">
    <source>
        <dbReference type="EMBL" id="KYH27912.1"/>
    </source>
</evidence>
<gene>
    <name evidence="1" type="ORF">HAPAU_05870</name>
</gene>
<dbReference type="RefSeq" id="WP_281177855.1">
    <property type="nucleotide sequence ID" value="NZ_LTAZ01000001.1"/>
</dbReference>
<organism evidence="1 2">
    <name type="scientific">Halalkalicoccus paucihalophilus</name>
    <dbReference type="NCBI Taxonomy" id="1008153"/>
    <lineage>
        <taxon>Archaea</taxon>
        <taxon>Methanobacteriati</taxon>
        <taxon>Methanobacteriota</taxon>
        <taxon>Stenosarchaea group</taxon>
        <taxon>Halobacteria</taxon>
        <taxon>Halobacteriales</taxon>
        <taxon>Halococcaceae</taxon>
        <taxon>Halalkalicoccus</taxon>
    </lineage>
</organism>
<proteinExistence type="predicted"/>
<sequence>MELTLVLIAATLLLGLLSPVAFALVLFTRDREDGTAGSTTEN</sequence>
<evidence type="ECO:0000313" key="2">
    <source>
        <dbReference type="Proteomes" id="UP000075321"/>
    </source>
</evidence>